<evidence type="ECO:0000313" key="3">
    <source>
        <dbReference type="Proteomes" id="UP001501578"/>
    </source>
</evidence>
<accession>A0ABP3Z088</accession>
<sequence length="495" mass="53394">MKDFFTGITPRERRFAVAGIVVALVFFMPFLAFADPVTVEGEGPGKRTATTRETPLPVSRGDSCADMLPKGTPSYVVCEWMTPPQDAAAVASFWGANDGANMEAARPLPQTYVRCNQKSDLSRDGNCRGGQTLCEERPDGWYRCQDGTTGKTTYERHVNGEKQVRTTPPSGGAAPSAGPPPSDESPGDRPQPKPSAQPSDQPSDRPAPATGRLAEALGAARSAGLRTWVETDLADDFRAGEAQFRAALDRLAGQAAGDGVVGVKFADYLGFRDFTGATQVKRFVSEATAYLRGRLPGKRLAIGVVVPELGCGSAEACVRDLRARYPLVTRSRVDDYVKSSGVDRVYVASGLFGKSYGEHGITPAKAAQAQWMNVKALGWDTLAQIGSREYGLTHSGETSPWDRERAGSEVDARVGNAIRYGAQTVTLWGHRIAYEQEHRRLLDAGLAENEVWRALTDKGLRNRLSVVFDPADPEVGVREDLRALGKGVSEVFVLS</sequence>
<feature type="region of interest" description="Disordered" evidence="1">
    <location>
        <begin position="41"/>
        <end position="60"/>
    </location>
</feature>
<comment type="caution">
    <text evidence="2">The sequence shown here is derived from an EMBL/GenBank/DDBJ whole genome shotgun (WGS) entry which is preliminary data.</text>
</comment>
<organism evidence="2 3">
    <name type="scientific">Nonomuraea longicatena</name>
    <dbReference type="NCBI Taxonomy" id="83682"/>
    <lineage>
        <taxon>Bacteria</taxon>
        <taxon>Bacillati</taxon>
        <taxon>Actinomycetota</taxon>
        <taxon>Actinomycetes</taxon>
        <taxon>Streptosporangiales</taxon>
        <taxon>Streptosporangiaceae</taxon>
        <taxon>Nonomuraea</taxon>
    </lineage>
</organism>
<dbReference type="RefSeq" id="WP_343947714.1">
    <property type="nucleotide sequence ID" value="NZ_BAAAHQ010000001.1"/>
</dbReference>
<keyword evidence="3" id="KW-1185">Reference proteome</keyword>
<proteinExistence type="predicted"/>
<name>A0ABP3Z088_9ACTN</name>
<evidence type="ECO:0000256" key="1">
    <source>
        <dbReference type="SAM" id="MobiDB-lite"/>
    </source>
</evidence>
<dbReference type="Proteomes" id="UP001501578">
    <property type="component" value="Unassembled WGS sequence"/>
</dbReference>
<evidence type="ECO:0000313" key="2">
    <source>
        <dbReference type="EMBL" id="GAA0912061.1"/>
    </source>
</evidence>
<gene>
    <name evidence="2" type="ORF">GCM10009560_02080</name>
</gene>
<protein>
    <submittedName>
        <fullName evidence="2">Uncharacterized protein</fullName>
    </submittedName>
</protein>
<feature type="region of interest" description="Disordered" evidence="1">
    <location>
        <begin position="119"/>
        <end position="209"/>
    </location>
</feature>
<dbReference type="EMBL" id="BAAAHQ010000001">
    <property type="protein sequence ID" value="GAA0912061.1"/>
    <property type="molecule type" value="Genomic_DNA"/>
</dbReference>
<feature type="compositionally biased region" description="Basic and acidic residues" evidence="1">
    <location>
        <begin position="153"/>
        <end position="164"/>
    </location>
</feature>
<reference evidence="3" key="1">
    <citation type="journal article" date="2019" name="Int. J. Syst. Evol. Microbiol.">
        <title>The Global Catalogue of Microorganisms (GCM) 10K type strain sequencing project: providing services to taxonomists for standard genome sequencing and annotation.</title>
        <authorList>
            <consortium name="The Broad Institute Genomics Platform"/>
            <consortium name="The Broad Institute Genome Sequencing Center for Infectious Disease"/>
            <person name="Wu L."/>
            <person name="Ma J."/>
        </authorList>
    </citation>
    <scope>NUCLEOTIDE SEQUENCE [LARGE SCALE GENOMIC DNA]</scope>
    <source>
        <strain evidence="3">JCM 11136</strain>
    </source>
</reference>